<evidence type="ECO:0000256" key="2">
    <source>
        <dbReference type="ARBA" id="ARBA00023043"/>
    </source>
</evidence>
<dbReference type="Proteomes" id="UP001610432">
    <property type="component" value="Unassembled WGS sequence"/>
</dbReference>
<dbReference type="GeneID" id="98148142"/>
<dbReference type="SMART" id="SM00248">
    <property type="entry name" value="ANK"/>
    <property type="match status" value="4"/>
</dbReference>
<dbReference type="Pfam" id="PF12796">
    <property type="entry name" value="Ank_2"/>
    <property type="match status" value="1"/>
</dbReference>
<organism evidence="3 4">
    <name type="scientific">Aspergillus lucknowensis</name>
    <dbReference type="NCBI Taxonomy" id="176173"/>
    <lineage>
        <taxon>Eukaryota</taxon>
        <taxon>Fungi</taxon>
        <taxon>Dikarya</taxon>
        <taxon>Ascomycota</taxon>
        <taxon>Pezizomycotina</taxon>
        <taxon>Eurotiomycetes</taxon>
        <taxon>Eurotiomycetidae</taxon>
        <taxon>Eurotiales</taxon>
        <taxon>Aspergillaceae</taxon>
        <taxon>Aspergillus</taxon>
        <taxon>Aspergillus subgen. Nidulantes</taxon>
    </lineage>
</organism>
<evidence type="ECO:0000313" key="3">
    <source>
        <dbReference type="EMBL" id="KAL2866498.1"/>
    </source>
</evidence>
<accession>A0ABR4LPN5</accession>
<evidence type="ECO:0000256" key="1">
    <source>
        <dbReference type="ARBA" id="ARBA00022737"/>
    </source>
</evidence>
<keyword evidence="1" id="KW-0677">Repeat</keyword>
<reference evidence="3 4" key="1">
    <citation type="submission" date="2024-07" db="EMBL/GenBank/DDBJ databases">
        <title>Section-level genome sequencing and comparative genomics of Aspergillus sections Usti and Cavernicolus.</title>
        <authorList>
            <consortium name="Lawrence Berkeley National Laboratory"/>
            <person name="Nybo J.L."/>
            <person name="Vesth T.C."/>
            <person name="Theobald S."/>
            <person name="Frisvad J.C."/>
            <person name="Larsen T.O."/>
            <person name="Kjaerboelling I."/>
            <person name="Rothschild-Mancinelli K."/>
            <person name="Lyhne E.K."/>
            <person name="Kogle M.E."/>
            <person name="Barry K."/>
            <person name="Clum A."/>
            <person name="Na H."/>
            <person name="Ledsgaard L."/>
            <person name="Lin J."/>
            <person name="Lipzen A."/>
            <person name="Kuo A."/>
            <person name="Riley R."/>
            <person name="Mondo S."/>
            <person name="Labutti K."/>
            <person name="Haridas S."/>
            <person name="Pangalinan J."/>
            <person name="Salamov A.A."/>
            <person name="Simmons B.A."/>
            <person name="Magnuson J.K."/>
            <person name="Chen J."/>
            <person name="Drula E."/>
            <person name="Henrissat B."/>
            <person name="Wiebenga A."/>
            <person name="Lubbers R.J."/>
            <person name="Gomes A.C."/>
            <person name="Macurrencykelacurrency M.R."/>
            <person name="Stajich J."/>
            <person name="Grigoriev I.V."/>
            <person name="Mortensen U.H."/>
            <person name="De Vries R.P."/>
            <person name="Baker S.E."/>
            <person name="Andersen M.R."/>
        </authorList>
    </citation>
    <scope>NUCLEOTIDE SEQUENCE [LARGE SCALE GENOMIC DNA]</scope>
    <source>
        <strain evidence="3 4">CBS 449.75</strain>
    </source>
</reference>
<evidence type="ECO:0000313" key="4">
    <source>
        <dbReference type="Proteomes" id="UP001610432"/>
    </source>
</evidence>
<dbReference type="PANTHER" id="PTHR24198:SF165">
    <property type="entry name" value="ANKYRIN REPEAT-CONTAINING PROTEIN-RELATED"/>
    <property type="match status" value="1"/>
</dbReference>
<gene>
    <name evidence="3" type="ORF">BJX67DRAFT_381735</name>
</gene>
<comment type="caution">
    <text evidence="3">The sequence shown here is derived from an EMBL/GenBank/DDBJ whole genome shotgun (WGS) entry which is preliminary data.</text>
</comment>
<sequence length="185" mass="20684">MGEYDEHDAYTGALVAAVVRNDLALLRALLEKEEGGDINKCWPLGNPLSMAIMIGNKSVVRMLLDSGRNIAGVEMGSEEPYLTLAGILYKDILHGDGEVFRTLLSRYPNVLLEWEDERTFLSLAAEHGNKEIVKCLLEPGQQKQNEGWPDDTRMTPVEYAAQRGHVEIVRMLMQRDHAVRCGSDT</sequence>
<dbReference type="RefSeq" id="XP_070885477.1">
    <property type="nucleotide sequence ID" value="XM_071033070.1"/>
</dbReference>
<dbReference type="EMBL" id="JBFXLQ010000024">
    <property type="protein sequence ID" value="KAL2866498.1"/>
    <property type="molecule type" value="Genomic_DNA"/>
</dbReference>
<keyword evidence="4" id="KW-1185">Reference proteome</keyword>
<protein>
    <submittedName>
        <fullName evidence="3">Ankyrin repeat-containing domain protein</fullName>
    </submittedName>
</protein>
<proteinExistence type="predicted"/>
<keyword evidence="2" id="KW-0040">ANK repeat</keyword>
<dbReference type="SUPFAM" id="SSF48403">
    <property type="entry name" value="Ankyrin repeat"/>
    <property type="match status" value="1"/>
</dbReference>
<dbReference type="InterPro" id="IPR036770">
    <property type="entry name" value="Ankyrin_rpt-contain_sf"/>
</dbReference>
<dbReference type="InterPro" id="IPR002110">
    <property type="entry name" value="Ankyrin_rpt"/>
</dbReference>
<dbReference type="PANTHER" id="PTHR24198">
    <property type="entry name" value="ANKYRIN REPEAT AND PROTEIN KINASE DOMAIN-CONTAINING PROTEIN"/>
    <property type="match status" value="1"/>
</dbReference>
<dbReference type="Gene3D" id="1.25.40.20">
    <property type="entry name" value="Ankyrin repeat-containing domain"/>
    <property type="match status" value="2"/>
</dbReference>
<name>A0ABR4LPN5_9EURO</name>